<dbReference type="UniPathway" id="UPA00148">
    <property type="reaction ID" value="UER00231"/>
</dbReference>
<comment type="domain">
    <text evidence="9">Comprises of two domains. The C-terminal domain contains the binding site for glutamine and catalyzes the hydrolysis of this substrate to glutamate and ammonia. The N-terminal domain is anticipated to bind ATP and cobyrinate and catalyzes the ultimate synthesis of the diamide product. The ammonia produced via the glutaminase domain is probably translocated to the adjacent domain via a molecular tunnel, where it reacts with an activated intermediate.</text>
</comment>
<dbReference type="InterPro" id="IPR011698">
    <property type="entry name" value="GATase_3"/>
</dbReference>
<protein>
    <recommendedName>
        <fullName evidence="9">Cobyrinate a,c-diamide synthase</fullName>
        <ecNumber evidence="9">6.3.5.11</ecNumber>
    </recommendedName>
    <alternativeName>
        <fullName evidence="9">Cobyrinic acid a,c-diamide synthetase</fullName>
    </alternativeName>
</protein>
<comment type="pathway">
    <text evidence="9">Cofactor biosynthesis; adenosylcobalamin biosynthesis; cob(II)yrinate a,c-diamide from sirohydrochlorin (anaerobic route): step 10/10.</text>
</comment>
<feature type="site" description="Increases nucleophilicity of active site Cys" evidence="9">
    <location>
        <position position="440"/>
    </location>
</feature>
<feature type="domain" description="CobB/CobQ-like glutamine amidotransferase" evidence="11">
    <location>
        <begin position="250"/>
        <end position="441"/>
    </location>
</feature>
<dbReference type="Gene3D" id="3.40.50.880">
    <property type="match status" value="1"/>
</dbReference>
<comment type="similarity">
    <text evidence="2">Belongs to the CobB/CobQ family. CobQ subfamily.</text>
</comment>
<accession>A0A2K8UEB9</accession>
<sequence length="463" mass="49485">MAHLYISAAHRSSGKTTVSIGLCRAFRERGLRVQPFKKGPDFIDPLWLGLAAGRPCCNLDFHTMGRDEISAAFAGELAGCDLGLIEGNVGLYDSTDLLGANSNAALAKQLGAPVVLVIDCHGMARGIAPLLLGYRAFDPDLHLGGVVLNKVASSRHAGNLIRALEHYTDLPVLGVLPRDESLTIAERHLGLMPSNESAQAQAWIERIHRRVADALDLDRLLALAEGAPPPQASAASLYPAAPPPSGAPVRIGIARDAAFGFYYPDDLRALAAGGAELVSFSPVDDPEPPAVDALFLGGGFPEYRMAELEANRTMREGIADLIARGAPVYAECGGLMYLCRGLWWGEERRAMVGALAAEVQMQVRPQGRGYVSLRETAAFPWPASAPGAVPREVQAHEFHHSAVVAPDPDWTYAYEVLRGVGIDGRCDGVVQGNLLASYAHLRDVGGLNWTGRFLAHVRRCLGA</sequence>
<comment type="function">
    <text evidence="9">Catalyzes the ATP-dependent amidation of the two carboxylate groups at positions a and c of cobyrinate, using either L-glutamine or ammonia as the nitrogen source.</text>
</comment>
<keyword evidence="13" id="KW-1185">Reference proteome</keyword>
<comment type="miscellaneous">
    <text evidence="9">The a and c carboxylates of cobyrinate are activated for nucleophilic attack via formation of a phosphorylated intermediate by ATP. CbiA catalyzes first the amidation of the c-carboxylate, and then that of the a-carboxylate.</text>
</comment>
<evidence type="ECO:0000256" key="5">
    <source>
        <dbReference type="ARBA" id="ARBA00022741"/>
    </source>
</evidence>
<evidence type="ECO:0000256" key="6">
    <source>
        <dbReference type="ARBA" id="ARBA00022840"/>
    </source>
</evidence>
<dbReference type="CDD" id="cd05388">
    <property type="entry name" value="CobB_N"/>
    <property type="match status" value="1"/>
</dbReference>
<dbReference type="InterPro" id="IPR027417">
    <property type="entry name" value="P-loop_NTPase"/>
</dbReference>
<dbReference type="InterPro" id="IPR004484">
    <property type="entry name" value="CbiA/CobB_synth"/>
</dbReference>
<keyword evidence="5 9" id="KW-0547">Nucleotide-binding</keyword>
<evidence type="ECO:0000256" key="9">
    <source>
        <dbReference type="HAMAP-Rule" id="MF_00027"/>
    </source>
</evidence>
<dbReference type="SUPFAM" id="SSF52317">
    <property type="entry name" value="Class I glutamine amidotransferase-like"/>
    <property type="match status" value="1"/>
</dbReference>
<feature type="domain" description="CobQ/CobB/MinD/ParA nucleotide binding" evidence="10">
    <location>
        <begin position="13"/>
        <end position="187"/>
    </location>
</feature>
<evidence type="ECO:0000259" key="11">
    <source>
        <dbReference type="Pfam" id="PF07685"/>
    </source>
</evidence>
<dbReference type="OrthoDB" id="9764035at2"/>
<evidence type="ECO:0000259" key="10">
    <source>
        <dbReference type="Pfam" id="PF01656"/>
    </source>
</evidence>
<dbReference type="KEGG" id="tsy:THSYN_22485"/>
<keyword evidence="6 9" id="KW-0067">ATP-binding</keyword>
<keyword evidence="3 9" id="KW-0169">Cobalamin biosynthesis</keyword>
<evidence type="ECO:0000256" key="4">
    <source>
        <dbReference type="ARBA" id="ARBA00022598"/>
    </source>
</evidence>
<dbReference type="Gene3D" id="3.40.50.300">
    <property type="entry name" value="P-loop containing nucleotide triphosphate hydrolases"/>
    <property type="match status" value="2"/>
</dbReference>
<dbReference type="CDD" id="cd03130">
    <property type="entry name" value="GATase1_CobB"/>
    <property type="match status" value="1"/>
</dbReference>
<dbReference type="GO" id="GO:0042242">
    <property type="term" value="F:cobyrinic acid a,c-diamide synthase activity"/>
    <property type="evidence" value="ECO:0007669"/>
    <property type="project" value="UniProtKB-UniRule"/>
</dbReference>
<dbReference type="InterPro" id="IPR029062">
    <property type="entry name" value="Class_I_gatase-like"/>
</dbReference>
<evidence type="ECO:0000256" key="1">
    <source>
        <dbReference type="ARBA" id="ARBA00001946"/>
    </source>
</evidence>
<keyword evidence="8 9" id="KW-0315">Glutamine amidotransferase</keyword>
<dbReference type="NCBIfam" id="TIGR00379">
    <property type="entry name" value="cobB"/>
    <property type="match status" value="1"/>
</dbReference>
<dbReference type="Pfam" id="PF07685">
    <property type="entry name" value="GATase_3"/>
    <property type="match status" value="1"/>
</dbReference>
<evidence type="ECO:0000256" key="3">
    <source>
        <dbReference type="ARBA" id="ARBA00022573"/>
    </source>
</evidence>
<dbReference type="RefSeq" id="WP_100921128.1">
    <property type="nucleotide sequence ID" value="NZ_CP020370.1"/>
</dbReference>
<comment type="catalytic activity">
    <reaction evidence="9">
        <text>cob(II)yrinate + 2 L-glutamine + 2 ATP + 2 H2O = cob(II)yrinate a,c diamide + 2 L-glutamate + 2 ADP + 2 phosphate + 2 H(+)</text>
        <dbReference type="Rhea" id="RHEA:26289"/>
        <dbReference type="ChEBI" id="CHEBI:15377"/>
        <dbReference type="ChEBI" id="CHEBI:15378"/>
        <dbReference type="ChEBI" id="CHEBI:29985"/>
        <dbReference type="ChEBI" id="CHEBI:30616"/>
        <dbReference type="ChEBI" id="CHEBI:43474"/>
        <dbReference type="ChEBI" id="CHEBI:58359"/>
        <dbReference type="ChEBI" id="CHEBI:58537"/>
        <dbReference type="ChEBI" id="CHEBI:58894"/>
        <dbReference type="ChEBI" id="CHEBI:456216"/>
        <dbReference type="EC" id="6.3.5.11"/>
    </reaction>
</comment>
<evidence type="ECO:0000256" key="2">
    <source>
        <dbReference type="ARBA" id="ARBA00006205"/>
    </source>
</evidence>
<comment type="similarity">
    <text evidence="9">Belongs to the CobB/CbiA family.</text>
</comment>
<reference evidence="12 13" key="1">
    <citation type="submission" date="2017-03" db="EMBL/GenBank/DDBJ databases">
        <title>Complete genome sequence of Candidatus 'Thiodictyon syntrophicum' sp. nov. strain Cad16T, a photolithoautotroph purple sulfur bacterium isolated from an alpine meromictic lake.</title>
        <authorList>
            <person name="Luedin S.M."/>
            <person name="Pothier J.F."/>
            <person name="Danza F."/>
            <person name="Storelli N."/>
            <person name="Wittwer M."/>
            <person name="Tonolla M."/>
        </authorList>
    </citation>
    <scope>NUCLEOTIDE SEQUENCE [LARGE SCALE GENOMIC DNA]</scope>
    <source>
        <strain evidence="12 13">Cad16T</strain>
    </source>
</reference>
<evidence type="ECO:0000313" key="13">
    <source>
        <dbReference type="Proteomes" id="UP000232638"/>
    </source>
</evidence>
<dbReference type="EC" id="6.3.5.11" evidence="9"/>
<dbReference type="PANTHER" id="PTHR43873">
    <property type="entry name" value="COBYRINATE A,C-DIAMIDE SYNTHASE"/>
    <property type="match status" value="1"/>
</dbReference>
<gene>
    <name evidence="9" type="primary">cbiA</name>
    <name evidence="12" type="ORF">THSYN_22485</name>
</gene>
<keyword evidence="7 9" id="KW-0460">Magnesium</keyword>
<comment type="cofactor">
    <cofactor evidence="1 9">
        <name>Mg(2+)</name>
        <dbReference type="ChEBI" id="CHEBI:18420"/>
    </cofactor>
</comment>
<dbReference type="SUPFAM" id="SSF52540">
    <property type="entry name" value="P-loop containing nucleoside triphosphate hydrolases"/>
    <property type="match status" value="1"/>
</dbReference>
<keyword evidence="4 9" id="KW-0436">Ligase</keyword>
<dbReference type="AlphaFoldDB" id="A0A2K8UEB9"/>
<evidence type="ECO:0000256" key="7">
    <source>
        <dbReference type="ARBA" id="ARBA00022842"/>
    </source>
</evidence>
<dbReference type="NCBIfam" id="NF002204">
    <property type="entry name" value="PRK01077.1"/>
    <property type="match status" value="1"/>
</dbReference>
<proteinExistence type="inferred from homology"/>
<evidence type="ECO:0000256" key="8">
    <source>
        <dbReference type="ARBA" id="ARBA00022962"/>
    </source>
</evidence>
<name>A0A2K8UEB9_9GAMM</name>
<dbReference type="InterPro" id="IPR002586">
    <property type="entry name" value="CobQ/CobB/MinD/ParA_Nub-bd_dom"/>
</dbReference>
<dbReference type="PANTHER" id="PTHR43873:SF1">
    <property type="entry name" value="COBYRINATE A,C-DIAMIDE SYNTHASE"/>
    <property type="match status" value="1"/>
</dbReference>
<dbReference type="Proteomes" id="UP000232638">
    <property type="component" value="Chromosome"/>
</dbReference>
<evidence type="ECO:0000313" key="12">
    <source>
        <dbReference type="EMBL" id="AUB83441.1"/>
    </source>
</evidence>
<dbReference type="GO" id="GO:0009236">
    <property type="term" value="P:cobalamin biosynthetic process"/>
    <property type="evidence" value="ECO:0007669"/>
    <property type="project" value="UniProtKB-UniRule"/>
</dbReference>
<dbReference type="GO" id="GO:0005524">
    <property type="term" value="F:ATP binding"/>
    <property type="evidence" value="ECO:0007669"/>
    <property type="project" value="UniProtKB-UniRule"/>
</dbReference>
<dbReference type="PROSITE" id="PS51274">
    <property type="entry name" value="GATASE_COBBQ"/>
    <property type="match status" value="1"/>
</dbReference>
<organism evidence="12 13">
    <name type="scientific">Candidatus Thiodictyon syntrophicum</name>
    <dbReference type="NCBI Taxonomy" id="1166950"/>
    <lineage>
        <taxon>Bacteria</taxon>
        <taxon>Pseudomonadati</taxon>
        <taxon>Pseudomonadota</taxon>
        <taxon>Gammaproteobacteria</taxon>
        <taxon>Chromatiales</taxon>
        <taxon>Chromatiaceae</taxon>
        <taxon>Thiodictyon</taxon>
    </lineage>
</organism>
<feature type="active site" description="Nucleophile" evidence="9">
    <location>
        <position position="332"/>
    </location>
</feature>
<dbReference type="Pfam" id="PF01656">
    <property type="entry name" value="CbiA"/>
    <property type="match status" value="1"/>
</dbReference>
<dbReference type="EMBL" id="CP020370">
    <property type="protein sequence ID" value="AUB83441.1"/>
    <property type="molecule type" value="Genomic_DNA"/>
</dbReference>
<dbReference type="HAMAP" id="MF_00027">
    <property type="entry name" value="CobB_CbiA"/>
    <property type="match status" value="1"/>
</dbReference>